<dbReference type="GO" id="GO:0046677">
    <property type="term" value="P:response to antibiotic"/>
    <property type="evidence" value="ECO:0007669"/>
    <property type="project" value="UniProtKB-KW"/>
</dbReference>
<dbReference type="PANTHER" id="PTHR43077">
    <property type="entry name" value="TRANSPORT PERMEASE YVFS-RELATED"/>
    <property type="match status" value="1"/>
</dbReference>
<comment type="subcellular location">
    <subcellularLocation>
        <location evidence="1">Cell membrane</location>
        <topology evidence="1">Multi-pass membrane protein</topology>
    </subcellularLocation>
</comment>
<feature type="domain" description="ABC transmembrane type-2" evidence="9">
    <location>
        <begin position="18"/>
        <end position="253"/>
    </location>
</feature>
<proteinExistence type="inferred from homology"/>
<dbReference type="EMBL" id="AP022569">
    <property type="protein sequence ID" value="BBX46951.1"/>
    <property type="molecule type" value="Genomic_DNA"/>
</dbReference>
<dbReference type="AlphaFoldDB" id="A0A7I7KZG4"/>
<feature type="transmembrane region" description="Helical" evidence="8">
    <location>
        <begin position="99"/>
        <end position="121"/>
    </location>
</feature>
<dbReference type="GO" id="GO:0043190">
    <property type="term" value="C:ATP-binding cassette (ABC) transporter complex"/>
    <property type="evidence" value="ECO:0007669"/>
    <property type="project" value="InterPro"/>
</dbReference>
<evidence type="ECO:0000313" key="11">
    <source>
        <dbReference type="Proteomes" id="UP000465866"/>
    </source>
</evidence>
<sequence length="254" mass="26806">MTAVTALTERMVLGALHDDLPLAILAPAGYFVVFNFALRNVIDTGQMSYSQYVLPVIIVQTVLLGALTTMDRAARDQVSDFGVRLRTLPISAVVPLTARMLYCLFRGAVALLAAIAIGYLFGFRIIGGFIYAVAFAVLVLTLTLALSLGADAAGARIAGAGIAGAEIGSSGAASQLLVVPQLLLVMLSTGMAPADAFPDWLLPFVRYQPVSQVTETMRGLASGHVSNLATSLAWCLGLLVVFGAFAVRMQRRTQ</sequence>
<keyword evidence="7" id="KW-0046">Antibiotic resistance</keyword>
<evidence type="ECO:0000256" key="4">
    <source>
        <dbReference type="ARBA" id="ARBA00022692"/>
    </source>
</evidence>
<dbReference type="Pfam" id="PF12698">
    <property type="entry name" value="ABC2_membrane_3"/>
    <property type="match status" value="1"/>
</dbReference>
<accession>A0A7I7KZG4</accession>
<evidence type="ECO:0000256" key="6">
    <source>
        <dbReference type="ARBA" id="ARBA00023136"/>
    </source>
</evidence>
<feature type="transmembrane region" description="Helical" evidence="8">
    <location>
        <begin position="20"/>
        <end position="38"/>
    </location>
</feature>
<dbReference type="PROSITE" id="PS51012">
    <property type="entry name" value="ABC_TM2"/>
    <property type="match status" value="1"/>
</dbReference>
<dbReference type="RefSeq" id="WP_232064589.1">
    <property type="nucleotide sequence ID" value="NZ_AP022569.1"/>
</dbReference>
<evidence type="ECO:0000256" key="2">
    <source>
        <dbReference type="ARBA" id="ARBA00007783"/>
    </source>
</evidence>
<dbReference type="PANTHER" id="PTHR43077:SF8">
    <property type="entry name" value="DOXORUBICIN RESISTANCE ABC TRANSPORTER PERMEASE PROTEIN DRRB"/>
    <property type="match status" value="1"/>
</dbReference>
<evidence type="ECO:0000256" key="7">
    <source>
        <dbReference type="ARBA" id="ARBA00023251"/>
    </source>
</evidence>
<protein>
    <submittedName>
        <fullName evidence="10">Transport permease protein</fullName>
    </submittedName>
</protein>
<dbReference type="InterPro" id="IPR013525">
    <property type="entry name" value="ABC2_TM"/>
</dbReference>
<feature type="transmembrane region" description="Helical" evidence="8">
    <location>
        <begin position="228"/>
        <end position="247"/>
    </location>
</feature>
<evidence type="ECO:0000259" key="9">
    <source>
        <dbReference type="PROSITE" id="PS51012"/>
    </source>
</evidence>
<dbReference type="GO" id="GO:0140359">
    <property type="term" value="F:ABC-type transporter activity"/>
    <property type="evidence" value="ECO:0007669"/>
    <property type="project" value="InterPro"/>
</dbReference>
<dbReference type="PIRSF" id="PIRSF006648">
    <property type="entry name" value="DrrB"/>
    <property type="match status" value="1"/>
</dbReference>
<evidence type="ECO:0000313" key="10">
    <source>
        <dbReference type="EMBL" id="BBX46951.1"/>
    </source>
</evidence>
<evidence type="ECO:0000256" key="8">
    <source>
        <dbReference type="SAM" id="Phobius"/>
    </source>
</evidence>
<evidence type="ECO:0000256" key="3">
    <source>
        <dbReference type="ARBA" id="ARBA00022475"/>
    </source>
</evidence>
<reference evidence="10 11" key="1">
    <citation type="journal article" date="2019" name="Emerg. Microbes Infect.">
        <title>Comprehensive subspecies identification of 175 nontuberculous mycobacteria species based on 7547 genomic profiles.</title>
        <authorList>
            <person name="Matsumoto Y."/>
            <person name="Kinjo T."/>
            <person name="Motooka D."/>
            <person name="Nabeya D."/>
            <person name="Jung N."/>
            <person name="Uechi K."/>
            <person name="Horii T."/>
            <person name="Iida T."/>
            <person name="Fujita J."/>
            <person name="Nakamura S."/>
        </authorList>
    </citation>
    <scope>NUCLEOTIDE SEQUENCE [LARGE SCALE GENOMIC DNA]</scope>
    <source>
        <strain evidence="10 11">JCM 12404</strain>
    </source>
</reference>
<keyword evidence="5 8" id="KW-1133">Transmembrane helix</keyword>
<dbReference type="InterPro" id="IPR047817">
    <property type="entry name" value="ABC2_TM_bact-type"/>
</dbReference>
<evidence type="ECO:0000256" key="5">
    <source>
        <dbReference type="ARBA" id="ARBA00022989"/>
    </source>
</evidence>
<dbReference type="InterPro" id="IPR000412">
    <property type="entry name" value="ABC_2_transport"/>
</dbReference>
<comment type="similarity">
    <text evidence="2">Belongs to the ABC-2 integral membrane protein family.</text>
</comment>
<feature type="transmembrane region" description="Helical" evidence="8">
    <location>
        <begin position="128"/>
        <end position="148"/>
    </location>
</feature>
<organism evidence="10 11">
    <name type="scientific">Mycobacterium cookii</name>
    <dbReference type="NCBI Taxonomy" id="1775"/>
    <lineage>
        <taxon>Bacteria</taxon>
        <taxon>Bacillati</taxon>
        <taxon>Actinomycetota</taxon>
        <taxon>Actinomycetes</taxon>
        <taxon>Mycobacteriales</taxon>
        <taxon>Mycobacteriaceae</taxon>
        <taxon>Mycobacterium</taxon>
    </lineage>
</organism>
<gene>
    <name evidence="10" type="ORF">MCOO_29660</name>
</gene>
<keyword evidence="6 8" id="KW-0472">Membrane</keyword>
<dbReference type="InterPro" id="IPR051328">
    <property type="entry name" value="T7SS_ABC-Transporter"/>
</dbReference>
<dbReference type="KEGG" id="mcoo:MCOO_29660"/>
<keyword evidence="3" id="KW-1003">Cell membrane</keyword>
<keyword evidence="11" id="KW-1185">Reference proteome</keyword>
<dbReference type="Proteomes" id="UP000465866">
    <property type="component" value="Chromosome"/>
</dbReference>
<name>A0A7I7KZG4_9MYCO</name>
<keyword evidence="4 8" id="KW-0812">Transmembrane</keyword>
<evidence type="ECO:0000256" key="1">
    <source>
        <dbReference type="ARBA" id="ARBA00004651"/>
    </source>
</evidence>